<dbReference type="AlphaFoldDB" id="A0A9D1RZ00"/>
<accession>A0A9D1RZ00</accession>
<dbReference type="Gene3D" id="3.40.50.150">
    <property type="entry name" value="Vaccinia Virus protein VP39"/>
    <property type="match status" value="1"/>
</dbReference>
<dbReference type="GO" id="GO:0003676">
    <property type="term" value="F:nucleic acid binding"/>
    <property type="evidence" value="ECO:0007669"/>
    <property type="project" value="InterPro"/>
</dbReference>
<dbReference type="EMBL" id="DXFZ01000114">
    <property type="protein sequence ID" value="HIW96739.1"/>
    <property type="molecule type" value="Genomic_DNA"/>
</dbReference>
<protein>
    <submittedName>
        <fullName evidence="2">Peptide chain release factor N(5)-glutamine methyltransferase</fullName>
    </submittedName>
</protein>
<gene>
    <name evidence="2" type="ORF">H9867_09735</name>
</gene>
<dbReference type="Pfam" id="PF17827">
    <property type="entry name" value="PrmC_N"/>
    <property type="match status" value="1"/>
</dbReference>
<reference evidence="2" key="2">
    <citation type="submission" date="2021-04" db="EMBL/GenBank/DDBJ databases">
        <authorList>
            <person name="Gilroy R."/>
        </authorList>
    </citation>
    <scope>NUCLEOTIDE SEQUENCE</scope>
    <source>
        <strain evidence="2">4376</strain>
    </source>
</reference>
<dbReference type="Gene3D" id="1.10.8.10">
    <property type="entry name" value="DNA helicase RuvA subunit, C-terminal domain"/>
    <property type="match status" value="1"/>
</dbReference>
<dbReference type="PANTHER" id="PTHR18895">
    <property type="entry name" value="HEMK METHYLTRANSFERASE"/>
    <property type="match status" value="1"/>
</dbReference>
<reference evidence="2" key="1">
    <citation type="journal article" date="2021" name="PeerJ">
        <title>Extensive microbial diversity within the chicken gut microbiome revealed by metagenomics and culture.</title>
        <authorList>
            <person name="Gilroy R."/>
            <person name="Ravi A."/>
            <person name="Getino M."/>
            <person name="Pursley I."/>
            <person name="Horton D.L."/>
            <person name="Alikhan N.F."/>
            <person name="Baker D."/>
            <person name="Gharbi K."/>
            <person name="Hall N."/>
            <person name="Watson M."/>
            <person name="Adriaenssens E.M."/>
            <person name="Foster-Nyarko E."/>
            <person name="Jarju S."/>
            <person name="Secka A."/>
            <person name="Antonio M."/>
            <person name="Oren A."/>
            <person name="Chaudhuri R.R."/>
            <person name="La Ragione R."/>
            <person name="Hildebrand F."/>
            <person name="Pallen M.J."/>
        </authorList>
    </citation>
    <scope>NUCLEOTIDE SEQUENCE</scope>
    <source>
        <strain evidence="2">4376</strain>
    </source>
</reference>
<dbReference type="GO" id="GO:0008168">
    <property type="term" value="F:methyltransferase activity"/>
    <property type="evidence" value="ECO:0007669"/>
    <property type="project" value="UniProtKB-KW"/>
</dbReference>
<keyword evidence="2" id="KW-0489">Methyltransferase</keyword>
<dbReference type="PROSITE" id="PS00092">
    <property type="entry name" value="N6_MTASE"/>
    <property type="match status" value="1"/>
</dbReference>
<evidence type="ECO:0000259" key="1">
    <source>
        <dbReference type="Pfam" id="PF17827"/>
    </source>
</evidence>
<evidence type="ECO:0000313" key="3">
    <source>
        <dbReference type="Proteomes" id="UP000824189"/>
    </source>
</evidence>
<organism evidence="2 3">
    <name type="scientific">Candidatus Corynebacterium gallistercoris</name>
    <dbReference type="NCBI Taxonomy" id="2838530"/>
    <lineage>
        <taxon>Bacteria</taxon>
        <taxon>Bacillati</taxon>
        <taxon>Actinomycetota</taxon>
        <taxon>Actinomycetes</taxon>
        <taxon>Mycobacteriales</taxon>
        <taxon>Corynebacteriaceae</taxon>
        <taxon>Corynebacterium</taxon>
    </lineage>
</organism>
<proteinExistence type="predicted"/>
<dbReference type="InterPro" id="IPR029063">
    <property type="entry name" value="SAM-dependent_MTases_sf"/>
</dbReference>
<dbReference type="GO" id="GO:0032259">
    <property type="term" value="P:methylation"/>
    <property type="evidence" value="ECO:0007669"/>
    <property type="project" value="UniProtKB-KW"/>
</dbReference>
<comment type="caution">
    <text evidence="2">The sequence shown here is derived from an EMBL/GenBank/DDBJ whole genome shotgun (WGS) entry which is preliminary data.</text>
</comment>
<keyword evidence="2" id="KW-0808">Transferase</keyword>
<dbReference type="PANTHER" id="PTHR18895:SF74">
    <property type="entry name" value="MTRF1L RELEASE FACTOR GLUTAMINE METHYLTRANSFERASE"/>
    <property type="match status" value="1"/>
</dbReference>
<dbReference type="InterPro" id="IPR040758">
    <property type="entry name" value="PrmC_N"/>
</dbReference>
<dbReference type="SUPFAM" id="SSF53335">
    <property type="entry name" value="S-adenosyl-L-methionine-dependent methyltransferases"/>
    <property type="match status" value="1"/>
</dbReference>
<name>A0A9D1RZ00_9CORY</name>
<dbReference type="InterPro" id="IPR002052">
    <property type="entry name" value="DNA_methylase_N6_adenine_CS"/>
</dbReference>
<evidence type="ECO:0000313" key="2">
    <source>
        <dbReference type="EMBL" id="HIW96739.1"/>
    </source>
</evidence>
<dbReference type="InterPro" id="IPR050320">
    <property type="entry name" value="N5-glutamine_MTase"/>
</dbReference>
<feature type="domain" description="Release factor glutamine methyltransferase N-terminal" evidence="1">
    <location>
        <begin position="11"/>
        <end position="92"/>
    </location>
</feature>
<dbReference type="Proteomes" id="UP000824189">
    <property type="component" value="Unassembled WGS sequence"/>
</dbReference>
<sequence>MSSFSATARRAISDATHLLSAAGVDSAAADARLLMQYALAEPATVQRAQPELPRVPVDSGELFLRADDPTPAIFEQWVARRAQREPLQHIVGATHFLGLDLFCAPGGFIPRPETELLVDHVAGKIRSRVAHMRSTPLGRELFDRNITVVDVCTGPGTIALALGHQLHDLAESGVSLTIVGLEKSAAALDLARANEEATRARGAFGPATTFRWIPMDIAEPGRLAQHKLVAVADVVVSNPPYVPGQAEVDPEVHADPPEAVFSGDDGLELMPHVIRTCDLLSAPQAFVAIEHDESHGDQVVRLMESAGMSKARLHQDFTGRDRFSTASVQRSPAFVPPRVPL</sequence>